<keyword evidence="1" id="KW-0472">Membrane</keyword>
<reference evidence="2 4" key="1">
    <citation type="submission" date="2017-05" db="EMBL/GenBank/DDBJ databases">
        <authorList>
            <person name="Varghese N."/>
            <person name="Submissions S."/>
        </authorList>
    </citation>
    <scope>NUCLEOTIDE SEQUENCE [LARGE SCALE GENOMIC DNA]</scope>
    <source>
        <strain evidence="2 4">DSM 29506</strain>
    </source>
</reference>
<name>A0A521FK51_9RHOB</name>
<feature type="transmembrane region" description="Helical" evidence="1">
    <location>
        <begin position="20"/>
        <end position="45"/>
    </location>
</feature>
<accession>A0A521FK51</accession>
<proteinExistence type="predicted"/>
<evidence type="ECO:0000313" key="3">
    <source>
        <dbReference type="EMBL" id="SMO99793.1"/>
    </source>
</evidence>
<evidence type="ECO:0000256" key="1">
    <source>
        <dbReference type="SAM" id="Phobius"/>
    </source>
</evidence>
<dbReference type="EMBL" id="FXTO01000031">
    <property type="protein sequence ID" value="SMO95980.1"/>
    <property type="molecule type" value="Genomic_DNA"/>
</dbReference>
<protein>
    <submittedName>
        <fullName evidence="2">Uncharacterized protein</fullName>
    </submittedName>
</protein>
<organism evidence="2 4">
    <name type="scientific">Thalassovita litoralis</name>
    <dbReference type="NCBI Taxonomy" id="1010611"/>
    <lineage>
        <taxon>Bacteria</taxon>
        <taxon>Pseudomonadati</taxon>
        <taxon>Pseudomonadota</taxon>
        <taxon>Alphaproteobacteria</taxon>
        <taxon>Rhodobacterales</taxon>
        <taxon>Roseobacteraceae</taxon>
        <taxon>Thalassovita</taxon>
    </lineage>
</organism>
<dbReference type="AlphaFoldDB" id="A0A521FK51"/>
<evidence type="ECO:0000313" key="4">
    <source>
        <dbReference type="Proteomes" id="UP000316030"/>
    </source>
</evidence>
<keyword evidence="4" id="KW-1185">Reference proteome</keyword>
<gene>
    <name evidence="2" type="ORF">SAMN06265173_1315</name>
    <name evidence="3" type="ORF">SAMN06265173_1616</name>
</gene>
<sequence>MSMFEHLNRPQIRRDRLRDLSARILPGLGAFLLIIAALYLAFLFGQFHGAMQRVW</sequence>
<dbReference type="Proteomes" id="UP000316030">
    <property type="component" value="Unassembled WGS sequence"/>
</dbReference>
<dbReference type="EMBL" id="FXTO01000061">
    <property type="protein sequence ID" value="SMO99793.1"/>
    <property type="molecule type" value="Genomic_DNA"/>
</dbReference>
<evidence type="ECO:0000313" key="2">
    <source>
        <dbReference type="EMBL" id="SMO95980.1"/>
    </source>
</evidence>
<keyword evidence="1" id="KW-0812">Transmembrane</keyword>
<dbReference type="RefSeq" id="WP_185959069.1">
    <property type="nucleotide sequence ID" value="NZ_FXTO01000031.1"/>
</dbReference>
<keyword evidence="1" id="KW-1133">Transmembrane helix</keyword>